<proteinExistence type="predicted"/>
<reference evidence="2 3" key="1">
    <citation type="submission" date="2011-02" db="EMBL/GenBank/DDBJ databases">
        <title>The Genome Sequence of Sphaeroforma arctica JP610.</title>
        <authorList>
            <consortium name="The Broad Institute Genome Sequencing Platform"/>
            <person name="Russ C."/>
            <person name="Cuomo C."/>
            <person name="Young S.K."/>
            <person name="Zeng Q."/>
            <person name="Gargeya S."/>
            <person name="Alvarado L."/>
            <person name="Berlin A."/>
            <person name="Chapman S.B."/>
            <person name="Chen Z."/>
            <person name="Freedman E."/>
            <person name="Gellesch M."/>
            <person name="Goldberg J."/>
            <person name="Griggs A."/>
            <person name="Gujja S."/>
            <person name="Heilman E."/>
            <person name="Heiman D."/>
            <person name="Howarth C."/>
            <person name="Mehta T."/>
            <person name="Neiman D."/>
            <person name="Pearson M."/>
            <person name="Roberts A."/>
            <person name="Saif S."/>
            <person name="Shea T."/>
            <person name="Shenoy N."/>
            <person name="Sisk P."/>
            <person name="Stolte C."/>
            <person name="Sykes S."/>
            <person name="White J."/>
            <person name="Yandava C."/>
            <person name="Burger G."/>
            <person name="Gray M.W."/>
            <person name="Holland P.W.H."/>
            <person name="King N."/>
            <person name="Lang F.B.F."/>
            <person name="Roger A.J."/>
            <person name="Ruiz-Trillo I."/>
            <person name="Haas B."/>
            <person name="Nusbaum C."/>
            <person name="Birren B."/>
        </authorList>
    </citation>
    <scope>NUCLEOTIDE SEQUENCE [LARGE SCALE GENOMIC DNA]</scope>
    <source>
        <strain evidence="2 3">JP610</strain>
    </source>
</reference>
<keyword evidence="3" id="KW-1185">Reference proteome</keyword>
<dbReference type="AlphaFoldDB" id="A0A0L0FPX5"/>
<sequence>TNGDSLSALAITGIVITSILVSLVLCFGVLVLVSAIKQRAVRHTRPRFTSHQSSVRLNNNYLSSTNSIASQSSMLGTSTLSVNPEFLMHTNHTSTPSDMSTSDV</sequence>
<dbReference type="RefSeq" id="XP_014152754.1">
    <property type="nucleotide sequence ID" value="XM_014297279.1"/>
</dbReference>
<name>A0A0L0FPX5_9EUKA</name>
<dbReference type="GeneID" id="25909230"/>
<feature type="transmembrane region" description="Helical" evidence="1">
    <location>
        <begin position="6"/>
        <end position="36"/>
    </location>
</feature>
<protein>
    <submittedName>
        <fullName evidence="2">Uncharacterized protein</fullName>
    </submittedName>
</protein>
<keyword evidence="1" id="KW-0812">Transmembrane</keyword>
<organism evidence="2 3">
    <name type="scientific">Sphaeroforma arctica JP610</name>
    <dbReference type="NCBI Taxonomy" id="667725"/>
    <lineage>
        <taxon>Eukaryota</taxon>
        <taxon>Ichthyosporea</taxon>
        <taxon>Ichthyophonida</taxon>
        <taxon>Sphaeroforma</taxon>
    </lineage>
</organism>
<keyword evidence="1" id="KW-0472">Membrane</keyword>
<evidence type="ECO:0000256" key="1">
    <source>
        <dbReference type="SAM" id="Phobius"/>
    </source>
</evidence>
<dbReference type="Proteomes" id="UP000054560">
    <property type="component" value="Unassembled WGS sequence"/>
</dbReference>
<evidence type="ECO:0000313" key="3">
    <source>
        <dbReference type="Proteomes" id="UP000054560"/>
    </source>
</evidence>
<dbReference type="EMBL" id="KQ242411">
    <property type="protein sequence ID" value="KNC78852.1"/>
    <property type="molecule type" value="Genomic_DNA"/>
</dbReference>
<evidence type="ECO:0000313" key="2">
    <source>
        <dbReference type="EMBL" id="KNC78852.1"/>
    </source>
</evidence>
<gene>
    <name evidence="2" type="ORF">SARC_08726</name>
</gene>
<accession>A0A0L0FPX5</accession>
<feature type="non-terminal residue" evidence="2">
    <location>
        <position position="1"/>
    </location>
</feature>
<keyword evidence="1" id="KW-1133">Transmembrane helix</keyword>